<proteinExistence type="predicted"/>
<name>A0ACA9SDY7_9GLOM</name>
<organism evidence="1 2">
    <name type="scientific">Racocetra persica</name>
    <dbReference type="NCBI Taxonomy" id="160502"/>
    <lineage>
        <taxon>Eukaryota</taxon>
        <taxon>Fungi</taxon>
        <taxon>Fungi incertae sedis</taxon>
        <taxon>Mucoromycota</taxon>
        <taxon>Glomeromycotina</taxon>
        <taxon>Glomeromycetes</taxon>
        <taxon>Diversisporales</taxon>
        <taxon>Gigasporaceae</taxon>
        <taxon>Racocetra</taxon>
    </lineage>
</organism>
<evidence type="ECO:0000313" key="2">
    <source>
        <dbReference type="Proteomes" id="UP000789920"/>
    </source>
</evidence>
<dbReference type="Proteomes" id="UP000789920">
    <property type="component" value="Unassembled WGS sequence"/>
</dbReference>
<comment type="caution">
    <text evidence="1">The sequence shown here is derived from an EMBL/GenBank/DDBJ whole genome shotgun (WGS) entry which is preliminary data.</text>
</comment>
<sequence>NKTEKRKKDKYQQSIDSFDDFASDKSISENSHNKKRKREKKSVGKPEDPINNKYIKLGQPNEMKSYLVLRYKNISENVKTKYLYMLTNSQSSKKTKIEIEAKNQPKITDKFQSIYIDQSQEKLINNALTHFFTC</sequence>
<dbReference type="EMBL" id="CAJVQC010115790">
    <property type="protein sequence ID" value="CAG8836816.1"/>
    <property type="molecule type" value="Genomic_DNA"/>
</dbReference>
<feature type="non-terminal residue" evidence="1">
    <location>
        <position position="134"/>
    </location>
</feature>
<reference evidence="1" key="1">
    <citation type="submission" date="2021-06" db="EMBL/GenBank/DDBJ databases">
        <authorList>
            <person name="Kallberg Y."/>
            <person name="Tangrot J."/>
            <person name="Rosling A."/>
        </authorList>
    </citation>
    <scope>NUCLEOTIDE SEQUENCE</scope>
    <source>
        <strain evidence="1">MA461A</strain>
    </source>
</reference>
<keyword evidence="2" id="KW-1185">Reference proteome</keyword>
<feature type="non-terminal residue" evidence="1">
    <location>
        <position position="1"/>
    </location>
</feature>
<accession>A0ACA9SDY7</accession>
<evidence type="ECO:0000313" key="1">
    <source>
        <dbReference type="EMBL" id="CAG8836816.1"/>
    </source>
</evidence>
<gene>
    <name evidence="1" type="ORF">RPERSI_LOCUS30065</name>
</gene>
<protein>
    <submittedName>
        <fullName evidence="1">10735_t:CDS:1</fullName>
    </submittedName>
</protein>